<proteinExistence type="predicted"/>
<dbReference type="HOGENOM" id="CLU_134564_0_0_1"/>
<dbReference type="Proteomes" id="UP000011064">
    <property type="component" value="Unassembled WGS sequence"/>
</dbReference>
<evidence type="ECO:0000313" key="2">
    <source>
        <dbReference type="Proteomes" id="UP000011064"/>
    </source>
</evidence>
<sequence length="155" mass="17852">MDGRHSSAQFCASKRPLLYPILENTVHLHQQPQIILPPIKDLHLPMYKSVNAQTQTQPELFQANHSQHQSSNSATLPSYAKPIHSYKHRSNKSYTADQLLFIQTERDAKNTPWKIVTEEYNKAFPGYYRSQSGLEARYYREQSETKGNTDSASRT</sequence>
<evidence type="ECO:0000313" key="1">
    <source>
        <dbReference type="EMBL" id="ELR08400.1"/>
    </source>
</evidence>
<dbReference type="EMBL" id="GL573217">
    <property type="protein sequence ID" value="ELR08400.1"/>
    <property type="molecule type" value="Genomic_DNA"/>
</dbReference>
<keyword evidence="2" id="KW-1185">Reference proteome</keyword>
<protein>
    <recommendedName>
        <fullName evidence="3">Myb-like domain-containing protein</fullName>
    </recommendedName>
</protein>
<accession>L8G550</accession>
<name>L8G550_PSED2</name>
<organism evidence="1 2">
    <name type="scientific">Pseudogymnoascus destructans (strain ATCC MYA-4855 / 20631-21)</name>
    <name type="common">Bat white-nose syndrome fungus</name>
    <name type="synonym">Geomyces destructans</name>
    <dbReference type="NCBI Taxonomy" id="658429"/>
    <lineage>
        <taxon>Eukaryota</taxon>
        <taxon>Fungi</taxon>
        <taxon>Dikarya</taxon>
        <taxon>Ascomycota</taxon>
        <taxon>Pezizomycotina</taxon>
        <taxon>Leotiomycetes</taxon>
        <taxon>Thelebolales</taxon>
        <taxon>Thelebolaceae</taxon>
        <taxon>Pseudogymnoascus</taxon>
    </lineage>
</organism>
<dbReference type="AlphaFoldDB" id="L8G550"/>
<dbReference type="VEuPathDB" id="FungiDB:GMDG_03189"/>
<reference evidence="2" key="1">
    <citation type="submission" date="2010-09" db="EMBL/GenBank/DDBJ databases">
        <title>The genome sequence of Geomyces destructans 20631-21.</title>
        <authorList>
            <consortium name="The Broad Institute Genome Sequencing Platform"/>
            <person name="Cuomo C.A."/>
            <person name="Blehert D.S."/>
            <person name="Lorch J.M."/>
            <person name="Young S.K."/>
            <person name="Zeng Q."/>
            <person name="Gargeya S."/>
            <person name="Fitzgerald M."/>
            <person name="Haas B."/>
            <person name="Abouelleil A."/>
            <person name="Alvarado L."/>
            <person name="Arachchi H.M."/>
            <person name="Berlin A."/>
            <person name="Brown A."/>
            <person name="Chapman S.B."/>
            <person name="Chen Z."/>
            <person name="Dunbar C."/>
            <person name="Freedman E."/>
            <person name="Gearin G."/>
            <person name="Gellesch M."/>
            <person name="Goldberg J."/>
            <person name="Griggs A."/>
            <person name="Gujja S."/>
            <person name="Heiman D."/>
            <person name="Howarth C."/>
            <person name="Larson L."/>
            <person name="Lui A."/>
            <person name="MacDonald P.J.P."/>
            <person name="Montmayeur A."/>
            <person name="Murphy C."/>
            <person name="Neiman D."/>
            <person name="Pearson M."/>
            <person name="Priest M."/>
            <person name="Roberts A."/>
            <person name="Saif S."/>
            <person name="Shea T."/>
            <person name="Shenoy N."/>
            <person name="Sisk P."/>
            <person name="Stolte C."/>
            <person name="Sykes S."/>
            <person name="Wortman J."/>
            <person name="Nusbaum C."/>
            <person name="Birren B."/>
        </authorList>
    </citation>
    <scope>NUCLEOTIDE SEQUENCE [LARGE SCALE GENOMIC DNA]</scope>
    <source>
        <strain evidence="2">ATCC MYA-4855 / 20631-21</strain>
    </source>
</reference>
<dbReference type="InParanoid" id="L8G550"/>
<evidence type="ECO:0008006" key="3">
    <source>
        <dbReference type="Google" id="ProtNLM"/>
    </source>
</evidence>
<gene>
    <name evidence="1" type="ORF">GMDG_03189</name>
</gene>
<dbReference type="OrthoDB" id="10379171at2759"/>